<accession>A0ABM9G8E3</accession>
<proteinExistence type="predicted"/>
<dbReference type="RefSeq" id="WP_213428441.1">
    <property type="nucleotide sequence ID" value="NZ_AP031286.1"/>
</dbReference>
<dbReference type="Proteomes" id="UP001154322">
    <property type="component" value="Unassembled WGS sequence"/>
</dbReference>
<evidence type="ECO:0000313" key="1">
    <source>
        <dbReference type="EMBL" id="CAH8248041.1"/>
    </source>
</evidence>
<comment type="caution">
    <text evidence="1">The sequence shown here is derived from an EMBL/GenBank/DDBJ whole genome shotgun (WGS) entry which is preliminary data.</text>
</comment>
<reference evidence="1" key="1">
    <citation type="submission" date="2022-06" db="EMBL/GenBank/DDBJ databases">
        <authorList>
            <person name="Dietemann V."/>
            <person name="Ory F."/>
            <person name="Dainat B."/>
            <person name="Oberhansli S."/>
        </authorList>
    </citation>
    <scope>NUCLEOTIDE SEQUENCE</scope>
    <source>
        <strain evidence="1">Ena-SAMPLE-TAB-26-04-2022-14:26:32:270-5432</strain>
    </source>
</reference>
<evidence type="ECO:0000313" key="2">
    <source>
        <dbReference type="Proteomes" id="UP001154322"/>
    </source>
</evidence>
<gene>
    <name evidence="1" type="ORF">WJ0W_005296</name>
</gene>
<keyword evidence="2" id="KW-1185">Reference proteome</keyword>
<organism evidence="1 2">
    <name type="scientific">Paenibacillus melissococcoides</name>
    <dbReference type="NCBI Taxonomy" id="2912268"/>
    <lineage>
        <taxon>Bacteria</taxon>
        <taxon>Bacillati</taxon>
        <taxon>Bacillota</taxon>
        <taxon>Bacilli</taxon>
        <taxon>Bacillales</taxon>
        <taxon>Paenibacillaceae</taxon>
        <taxon>Paenibacillus</taxon>
    </lineage>
</organism>
<dbReference type="EMBL" id="CALYLO010000008">
    <property type="protein sequence ID" value="CAH8248041.1"/>
    <property type="molecule type" value="Genomic_DNA"/>
</dbReference>
<protein>
    <submittedName>
        <fullName evidence="1">Uncharacterized protein</fullName>
    </submittedName>
</protein>
<sequence length="67" mass="6911">MPRPARRGRSLLLAGGMEGAAARAYDRGRQRLAACGAEAGAAVSVGDRRTTGRAAARIGVRGTDLLF</sequence>
<name>A0ABM9G8E3_9BACL</name>